<dbReference type="Pfam" id="PF13360">
    <property type="entry name" value="PQQ_2"/>
    <property type="match status" value="1"/>
</dbReference>
<dbReference type="InterPro" id="IPR002372">
    <property type="entry name" value="PQQ_rpt_dom"/>
</dbReference>
<evidence type="ECO:0000256" key="1">
    <source>
        <dbReference type="SAM" id="SignalP"/>
    </source>
</evidence>
<dbReference type="InterPro" id="IPR011047">
    <property type="entry name" value="Quinoprotein_ADH-like_sf"/>
</dbReference>
<gene>
    <name evidence="3" type="primary">bamB_5</name>
    <name evidence="3" type="ORF">CA12_26280</name>
</gene>
<organism evidence="3 4">
    <name type="scientific">Alienimonas californiensis</name>
    <dbReference type="NCBI Taxonomy" id="2527989"/>
    <lineage>
        <taxon>Bacteria</taxon>
        <taxon>Pseudomonadati</taxon>
        <taxon>Planctomycetota</taxon>
        <taxon>Planctomycetia</taxon>
        <taxon>Planctomycetales</taxon>
        <taxon>Planctomycetaceae</taxon>
        <taxon>Alienimonas</taxon>
    </lineage>
</organism>
<protein>
    <submittedName>
        <fullName evidence="3">Outer membrane protein assembly factor BamB</fullName>
    </submittedName>
</protein>
<dbReference type="OrthoDB" id="9815737at2"/>
<name>A0A517PAW5_9PLAN</name>
<sequence length="434" mass="45299" precursor="true">MRTAVALLLVACSPAAAGDWPQILGPNRDGVAVDEAALTALPADLDPRWTKPVGQGFAGPAVADGTVILFHRTTADDGEDVERLEALDAATGATRWTSDAPATYGGGFIPDAGPRCVPVVTPLLGGRVVAFGAAGVLRCVNVKDGSELWRRDAAEDYGADPGYFGFGSTPLVVSDGNGGGIVLCVVGGDRDGAGVVGFDLKTGKTRWTATDAQAAYTSPVLMPLRKEPEAVVPTRLTTYGIEVKTGRVKWNVPFGARGPTAVGANPVILPGLSLATPRSDRVFLTANYGVGATLLNRIAEKATVNYEGSDVLAAHYATPVAVASNLYGVDGRQDVGESDLVCLAPGRNERRWTERGFGHATLIGLPAGDGGGSLLVLKTDGELVLVAADPDRYRELGRARLFDSTVRALPAYSDGVLYARDENVLRAYQLSAQK</sequence>
<dbReference type="Gene3D" id="2.130.10.10">
    <property type="entry name" value="YVTN repeat-like/Quinoprotein amine dehydrogenase"/>
    <property type="match status" value="1"/>
</dbReference>
<reference evidence="3 4" key="1">
    <citation type="submission" date="2019-02" db="EMBL/GenBank/DDBJ databases">
        <title>Deep-cultivation of Planctomycetes and their phenomic and genomic characterization uncovers novel biology.</title>
        <authorList>
            <person name="Wiegand S."/>
            <person name="Jogler M."/>
            <person name="Boedeker C."/>
            <person name="Pinto D."/>
            <person name="Vollmers J."/>
            <person name="Rivas-Marin E."/>
            <person name="Kohn T."/>
            <person name="Peeters S.H."/>
            <person name="Heuer A."/>
            <person name="Rast P."/>
            <person name="Oberbeckmann S."/>
            <person name="Bunk B."/>
            <person name="Jeske O."/>
            <person name="Meyerdierks A."/>
            <person name="Storesund J.E."/>
            <person name="Kallscheuer N."/>
            <person name="Luecker S."/>
            <person name="Lage O.M."/>
            <person name="Pohl T."/>
            <person name="Merkel B.J."/>
            <person name="Hornburger P."/>
            <person name="Mueller R.-W."/>
            <person name="Bruemmer F."/>
            <person name="Labrenz M."/>
            <person name="Spormann A.M."/>
            <person name="Op den Camp H."/>
            <person name="Overmann J."/>
            <person name="Amann R."/>
            <person name="Jetten M.S.M."/>
            <person name="Mascher T."/>
            <person name="Medema M.H."/>
            <person name="Devos D.P."/>
            <person name="Kaster A.-K."/>
            <person name="Ovreas L."/>
            <person name="Rohde M."/>
            <person name="Galperin M.Y."/>
            <person name="Jogler C."/>
        </authorList>
    </citation>
    <scope>NUCLEOTIDE SEQUENCE [LARGE SCALE GENOMIC DNA]</scope>
    <source>
        <strain evidence="3 4">CA12</strain>
    </source>
</reference>
<dbReference type="EMBL" id="CP036265">
    <property type="protein sequence ID" value="QDT16523.1"/>
    <property type="molecule type" value="Genomic_DNA"/>
</dbReference>
<evidence type="ECO:0000259" key="2">
    <source>
        <dbReference type="Pfam" id="PF13360"/>
    </source>
</evidence>
<dbReference type="PANTHER" id="PTHR34512:SF30">
    <property type="entry name" value="OUTER MEMBRANE PROTEIN ASSEMBLY FACTOR BAMB"/>
    <property type="match status" value="1"/>
</dbReference>
<feature type="signal peptide" evidence="1">
    <location>
        <begin position="1"/>
        <end position="17"/>
    </location>
</feature>
<dbReference type="Proteomes" id="UP000318741">
    <property type="component" value="Chromosome"/>
</dbReference>
<accession>A0A517PAW5</accession>
<feature type="chain" id="PRO_5022080255" evidence="1">
    <location>
        <begin position="18"/>
        <end position="434"/>
    </location>
</feature>
<dbReference type="AlphaFoldDB" id="A0A517PAW5"/>
<dbReference type="PANTHER" id="PTHR34512">
    <property type="entry name" value="CELL SURFACE PROTEIN"/>
    <property type="match status" value="1"/>
</dbReference>
<dbReference type="SUPFAM" id="SSF50998">
    <property type="entry name" value="Quinoprotein alcohol dehydrogenase-like"/>
    <property type="match status" value="1"/>
</dbReference>
<proteinExistence type="predicted"/>
<keyword evidence="1" id="KW-0732">Signal</keyword>
<dbReference type="InterPro" id="IPR015943">
    <property type="entry name" value="WD40/YVTN_repeat-like_dom_sf"/>
</dbReference>
<keyword evidence="4" id="KW-1185">Reference proteome</keyword>
<feature type="domain" description="Pyrrolo-quinoline quinone repeat" evidence="2">
    <location>
        <begin position="83"/>
        <end position="353"/>
    </location>
</feature>
<dbReference type="RefSeq" id="WP_145359337.1">
    <property type="nucleotide sequence ID" value="NZ_CP036265.1"/>
</dbReference>
<evidence type="ECO:0000313" key="4">
    <source>
        <dbReference type="Proteomes" id="UP000318741"/>
    </source>
</evidence>
<dbReference type="KEGG" id="acaf:CA12_26280"/>
<evidence type="ECO:0000313" key="3">
    <source>
        <dbReference type="EMBL" id="QDT16523.1"/>
    </source>
</evidence>